<dbReference type="PROSITE" id="PS51078">
    <property type="entry name" value="ICLR_ED"/>
    <property type="match status" value="1"/>
</dbReference>
<organism evidence="6 7">
    <name type="scientific">Xylophilus rhododendri</name>
    <dbReference type="NCBI Taxonomy" id="2697032"/>
    <lineage>
        <taxon>Bacteria</taxon>
        <taxon>Pseudomonadati</taxon>
        <taxon>Pseudomonadota</taxon>
        <taxon>Betaproteobacteria</taxon>
        <taxon>Burkholderiales</taxon>
        <taxon>Xylophilus</taxon>
    </lineage>
</organism>
<keyword evidence="2" id="KW-0238">DNA-binding</keyword>
<dbReference type="SUPFAM" id="SSF55781">
    <property type="entry name" value="GAF domain-like"/>
    <property type="match status" value="1"/>
</dbReference>
<gene>
    <name evidence="6" type="ORF">GT347_05395</name>
</gene>
<evidence type="ECO:0000259" key="4">
    <source>
        <dbReference type="PROSITE" id="PS51077"/>
    </source>
</evidence>
<keyword evidence="1" id="KW-0805">Transcription regulation</keyword>
<dbReference type="AlphaFoldDB" id="A0A857J2W1"/>
<evidence type="ECO:0000313" key="7">
    <source>
        <dbReference type="Proteomes" id="UP000464787"/>
    </source>
</evidence>
<feature type="domain" description="HTH iclR-type" evidence="4">
    <location>
        <begin position="3"/>
        <end position="65"/>
    </location>
</feature>
<dbReference type="InterPro" id="IPR036390">
    <property type="entry name" value="WH_DNA-bd_sf"/>
</dbReference>
<evidence type="ECO:0000256" key="2">
    <source>
        <dbReference type="ARBA" id="ARBA00023125"/>
    </source>
</evidence>
<dbReference type="Gene3D" id="1.10.10.10">
    <property type="entry name" value="Winged helix-like DNA-binding domain superfamily/Winged helix DNA-binding domain"/>
    <property type="match status" value="1"/>
</dbReference>
<dbReference type="InterPro" id="IPR029016">
    <property type="entry name" value="GAF-like_dom_sf"/>
</dbReference>
<dbReference type="Pfam" id="PF09339">
    <property type="entry name" value="HTH_IclR"/>
    <property type="match status" value="1"/>
</dbReference>
<accession>A0A857J2W1</accession>
<keyword evidence="3" id="KW-0804">Transcription</keyword>
<dbReference type="InterPro" id="IPR050707">
    <property type="entry name" value="HTH_MetabolicPath_Reg"/>
</dbReference>
<dbReference type="KEGG" id="xyk:GT347_05395"/>
<feature type="domain" description="IclR-ED" evidence="5">
    <location>
        <begin position="66"/>
        <end position="251"/>
    </location>
</feature>
<protein>
    <submittedName>
        <fullName evidence="6">Helix-turn-helix domain-containing protein</fullName>
    </submittedName>
</protein>
<reference evidence="6 7" key="1">
    <citation type="submission" date="2020-01" db="EMBL/GenBank/DDBJ databases">
        <title>Genome sequencing of strain KACC 21265.</title>
        <authorList>
            <person name="Heo J."/>
            <person name="Kim S.-J."/>
            <person name="Kim J.-S."/>
            <person name="Hong S.-B."/>
            <person name="Kwon S.-W."/>
        </authorList>
    </citation>
    <scope>NUCLEOTIDE SEQUENCE [LARGE SCALE GENOMIC DNA]</scope>
    <source>
        <strain evidence="6 7">KACC 21265</strain>
    </source>
</reference>
<dbReference type="PROSITE" id="PS51077">
    <property type="entry name" value="HTH_ICLR"/>
    <property type="match status" value="1"/>
</dbReference>
<dbReference type="Gene3D" id="3.30.450.40">
    <property type="match status" value="1"/>
</dbReference>
<keyword evidence="7" id="KW-1185">Reference proteome</keyword>
<dbReference type="InterPro" id="IPR014757">
    <property type="entry name" value="Tscrpt_reg_IclR_C"/>
</dbReference>
<sequence length="251" mass="27700">MNVKQAANVLDLIEFFAEYRRPATLAEIARHFDWPRSSAFNLLGTLAARGFLYEPRAREGYYPTPQWAVLIGRIEQAQPIPAWLHELLQALVEQTGETAALAAASGAFALFIDAVESPHAIRYTARSGKQIPMHVTATGRALLSQMQPQERATILRKAEFRRYTDTTLMSAEAVEQEIARSSQRGWFLGQAEYTQELGGVAIPLGLPHRQLAVLVGGPTYRLQGRIEEVAAIMTRLAGAYLAGASAKEPIR</sequence>
<dbReference type="GO" id="GO:0003700">
    <property type="term" value="F:DNA-binding transcription factor activity"/>
    <property type="evidence" value="ECO:0007669"/>
    <property type="project" value="TreeGrafter"/>
</dbReference>
<dbReference type="RefSeq" id="WP_160550987.1">
    <property type="nucleotide sequence ID" value="NZ_CP047650.1"/>
</dbReference>
<evidence type="ECO:0000259" key="5">
    <source>
        <dbReference type="PROSITE" id="PS51078"/>
    </source>
</evidence>
<name>A0A857J2W1_9BURK</name>
<dbReference type="InterPro" id="IPR036388">
    <property type="entry name" value="WH-like_DNA-bd_sf"/>
</dbReference>
<dbReference type="SUPFAM" id="SSF46785">
    <property type="entry name" value="Winged helix' DNA-binding domain"/>
    <property type="match status" value="1"/>
</dbReference>
<evidence type="ECO:0000256" key="1">
    <source>
        <dbReference type="ARBA" id="ARBA00023015"/>
    </source>
</evidence>
<dbReference type="PANTHER" id="PTHR30136:SF35">
    <property type="entry name" value="HTH-TYPE TRANSCRIPTIONAL REGULATOR RV1719"/>
    <property type="match status" value="1"/>
</dbReference>
<evidence type="ECO:0000313" key="6">
    <source>
        <dbReference type="EMBL" id="QHI97469.1"/>
    </source>
</evidence>
<dbReference type="InterPro" id="IPR005471">
    <property type="entry name" value="Tscrpt_reg_IclR_N"/>
</dbReference>
<dbReference type="Pfam" id="PF01614">
    <property type="entry name" value="IclR_C"/>
    <property type="match status" value="1"/>
</dbReference>
<dbReference type="Proteomes" id="UP000464787">
    <property type="component" value="Chromosome"/>
</dbReference>
<evidence type="ECO:0000256" key="3">
    <source>
        <dbReference type="ARBA" id="ARBA00023163"/>
    </source>
</evidence>
<dbReference type="EMBL" id="CP047650">
    <property type="protein sequence ID" value="QHI97469.1"/>
    <property type="molecule type" value="Genomic_DNA"/>
</dbReference>
<dbReference type="GO" id="GO:0003677">
    <property type="term" value="F:DNA binding"/>
    <property type="evidence" value="ECO:0007669"/>
    <property type="project" value="UniProtKB-KW"/>
</dbReference>
<dbReference type="PANTHER" id="PTHR30136">
    <property type="entry name" value="HELIX-TURN-HELIX TRANSCRIPTIONAL REGULATOR, ICLR FAMILY"/>
    <property type="match status" value="1"/>
</dbReference>
<dbReference type="GO" id="GO:0045892">
    <property type="term" value="P:negative regulation of DNA-templated transcription"/>
    <property type="evidence" value="ECO:0007669"/>
    <property type="project" value="TreeGrafter"/>
</dbReference>
<proteinExistence type="predicted"/>